<protein>
    <submittedName>
        <fullName evidence="2">Uncharacterized protein</fullName>
    </submittedName>
</protein>
<evidence type="ECO:0000313" key="2">
    <source>
        <dbReference type="EMBL" id="KAK9815913.1"/>
    </source>
</evidence>
<feature type="region of interest" description="Disordered" evidence="1">
    <location>
        <begin position="1"/>
        <end position="51"/>
    </location>
</feature>
<reference evidence="2 3" key="1">
    <citation type="journal article" date="2024" name="Nat. Commun.">
        <title>Phylogenomics reveals the evolutionary origins of lichenization in chlorophyte algae.</title>
        <authorList>
            <person name="Puginier C."/>
            <person name="Libourel C."/>
            <person name="Otte J."/>
            <person name="Skaloud P."/>
            <person name="Haon M."/>
            <person name="Grisel S."/>
            <person name="Petersen M."/>
            <person name="Berrin J.G."/>
            <person name="Delaux P.M."/>
            <person name="Dal Grande F."/>
            <person name="Keller J."/>
        </authorList>
    </citation>
    <scope>NUCLEOTIDE SEQUENCE [LARGE SCALE GENOMIC DNA]</scope>
    <source>
        <strain evidence="2 3">SAG 2043</strain>
    </source>
</reference>
<name>A0AAW1Q0W8_9CHLO</name>
<dbReference type="AlphaFoldDB" id="A0AAW1Q0W8"/>
<gene>
    <name evidence="2" type="ORF">WJX72_011829</name>
</gene>
<dbReference type="Proteomes" id="UP001489004">
    <property type="component" value="Unassembled WGS sequence"/>
</dbReference>
<keyword evidence="3" id="KW-1185">Reference proteome</keyword>
<comment type="caution">
    <text evidence="2">The sequence shown here is derived from an EMBL/GenBank/DDBJ whole genome shotgun (WGS) entry which is preliminary data.</text>
</comment>
<dbReference type="EMBL" id="JALJOR010000006">
    <property type="protein sequence ID" value="KAK9815913.1"/>
    <property type="molecule type" value="Genomic_DNA"/>
</dbReference>
<accession>A0AAW1Q0W8</accession>
<organism evidence="2 3">
    <name type="scientific">[Myrmecia] bisecta</name>
    <dbReference type="NCBI Taxonomy" id="41462"/>
    <lineage>
        <taxon>Eukaryota</taxon>
        <taxon>Viridiplantae</taxon>
        <taxon>Chlorophyta</taxon>
        <taxon>core chlorophytes</taxon>
        <taxon>Trebouxiophyceae</taxon>
        <taxon>Trebouxiales</taxon>
        <taxon>Trebouxiaceae</taxon>
        <taxon>Myrmecia</taxon>
    </lineage>
</organism>
<evidence type="ECO:0000313" key="3">
    <source>
        <dbReference type="Proteomes" id="UP001489004"/>
    </source>
</evidence>
<proteinExistence type="predicted"/>
<sequence length="191" mass="20221">MLGAGPYKEWGGGPPADFSGDYIPEPPAAAGAARRSPVHSENSDAARADGFADSSPFSTALRSGPHTLAERLDQYYTLVASQRSCHAVVGSNSRGLVCHAVAGVHSDEVEGSVVLRPDKCVHVNAIPMAFKPAPGVNVPLDRAYVYICSCPAMEAGSRRGNNEHHNLHMRRMGVPSEAMPARGPDQAHPCR</sequence>
<evidence type="ECO:0000256" key="1">
    <source>
        <dbReference type="SAM" id="MobiDB-lite"/>
    </source>
</evidence>